<dbReference type="GeneID" id="33563679"/>
<reference evidence="4 5" key="1">
    <citation type="submission" date="2016-07" db="EMBL/GenBank/DDBJ databases">
        <title>Pervasive Adenine N6-methylation of Active Genes in Fungi.</title>
        <authorList>
            <consortium name="DOE Joint Genome Institute"/>
            <person name="Mondo S.J."/>
            <person name="Dannebaum R.O."/>
            <person name="Kuo R.C."/>
            <person name="Labutti K."/>
            <person name="Haridas S."/>
            <person name="Kuo A."/>
            <person name="Salamov A."/>
            <person name="Ahrendt S.R."/>
            <person name="Lipzen A."/>
            <person name="Sullivan W."/>
            <person name="Andreopoulos W.B."/>
            <person name="Clum A."/>
            <person name="Lindquist E."/>
            <person name="Daum C."/>
            <person name="Ramamoorthy G.K."/>
            <person name="Gryganskyi A."/>
            <person name="Culley D."/>
            <person name="Magnuson J.K."/>
            <person name="James T.Y."/>
            <person name="O'Malley M.A."/>
            <person name="Stajich J.E."/>
            <person name="Spatafora J.W."/>
            <person name="Visel A."/>
            <person name="Grigoriev I.V."/>
        </authorList>
    </citation>
    <scope>NUCLEOTIDE SEQUENCE [LARGE SCALE GENOMIC DNA]</scope>
    <source>
        <strain evidence="4 5">NRRL 3116</strain>
    </source>
</reference>
<protein>
    <recommendedName>
        <fullName evidence="3">Yeast cell wall synthesis Kre9/Knh1-like N-terminal domain-containing protein</fullName>
    </recommendedName>
</protein>
<organism evidence="4 5">
    <name type="scientific">Lobosporangium transversale</name>
    <dbReference type="NCBI Taxonomy" id="64571"/>
    <lineage>
        <taxon>Eukaryota</taxon>
        <taxon>Fungi</taxon>
        <taxon>Fungi incertae sedis</taxon>
        <taxon>Mucoromycota</taxon>
        <taxon>Mortierellomycotina</taxon>
        <taxon>Mortierellomycetes</taxon>
        <taxon>Mortierellales</taxon>
        <taxon>Mortierellaceae</taxon>
        <taxon>Lobosporangium</taxon>
    </lineage>
</organism>
<dbReference type="OrthoDB" id="2339190at2759"/>
<dbReference type="InterPro" id="IPR018466">
    <property type="entry name" value="Kre9/Knh1-like_N"/>
</dbReference>
<dbReference type="EMBL" id="MCFF01000004">
    <property type="protein sequence ID" value="ORZ27430.1"/>
    <property type="molecule type" value="Genomic_DNA"/>
</dbReference>
<evidence type="ECO:0000259" key="3">
    <source>
        <dbReference type="Pfam" id="PF10342"/>
    </source>
</evidence>
<feature type="domain" description="Yeast cell wall synthesis Kre9/Knh1-like N-terminal" evidence="3">
    <location>
        <begin position="28"/>
        <end position="119"/>
    </location>
</feature>
<gene>
    <name evidence="4" type="ORF">BCR41DRAFT_332104</name>
</gene>
<evidence type="ECO:0000313" key="5">
    <source>
        <dbReference type="Proteomes" id="UP000193648"/>
    </source>
</evidence>
<feature type="chain" id="PRO_5012078972" description="Yeast cell wall synthesis Kre9/Knh1-like N-terminal domain-containing protein" evidence="2">
    <location>
        <begin position="19"/>
        <end position="124"/>
    </location>
</feature>
<dbReference type="Proteomes" id="UP000193648">
    <property type="component" value="Unassembled WGS sequence"/>
</dbReference>
<dbReference type="Pfam" id="PF10342">
    <property type="entry name" value="Kre9_KNH"/>
    <property type="match status" value="1"/>
</dbReference>
<comment type="caution">
    <text evidence="4">The sequence shown here is derived from an EMBL/GenBank/DDBJ whole genome shotgun (WGS) entry which is preliminary data.</text>
</comment>
<evidence type="ECO:0000256" key="2">
    <source>
        <dbReference type="SAM" id="SignalP"/>
    </source>
</evidence>
<dbReference type="RefSeq" id="XP_021885157.1">
    <property type="nucleotide sequence ID" value="XM_022021835.1"/>
</dbReference>
<accession>A0A1Y2GYQ0</accession>
<name>A0A1Y2GYQ0_9FUNG</name>
<proteinExistence type="predicted"/>
<feature type="signal peptide" evidence="2">
    <location>
        <begin position="1"/>
        <end position="18"/>
    </location>
</feature>
<evidence type="ECO:0000313" key="4">
    <source>
        <dbReference type="EMBL" id="ORZ27430.1"/>
    </source>
</evidence>
<keyword evidence="1 2" id="KW-0732">Signal</keyword>
<sequence>MLSKSLFLLAIISSAVFAEVYNPPITFPKKGDVFKAGETITVLWDTTDLPPNIPNKGMILLGRLTADSENLDVKHPLAKGFWLTEGSYNITFPAKAKTAHNYILALLGDSGNISKTFTICGKSK</sequence>
<evidence type="ECO:0000256" key="1">
    <source>
        <dbReference type="ARBA" id="ARBA00022729"/>
    </source>
</evidence>
<keyword evidence="5" id="KW-1185">Reference proteome</keyword>
<dbReference type="InParanoid" id="A0A1Y2GYQ0"/>
<dbReference type="AlphaFoldDB" id="A0A1Y2GYQ0"/>
<dbReference type="STRING" id="64571.A0A1Y2GYQ0"/>